<accession>A0A951P8R3</accession>
<dbReference type="InterPro" id="IPR017850">
    <property type="entry name" value="Alkaline_phosphatase_core_sf"/>
</dbReference>
<keyword evidence="4" id="KW-0378">Hydrolase</keyword>
<protein>
    <submittedName>
        <fullName evidence="4">Alkaline phosphatase</fullName>
        <ecNumber evidence="4">3.1.3.1</ecNumber>
    </submittedName>
</protein>
<dbReference type="Gene3D" id="2.160.20.160">
    <property type="match status" value="1"/>
</dbReference>
<reference evidence="4" key="1">
    <citation type="submission" date="2021-05" db="EMBL/GenBank/DDBJ databases">
        <authorList>
            <person name="Pietrasiak N."/>
            <person name="Ward R."/>
            <person name="Stajich J.E."/>
            <person name="Kurbessoian T."/>
        </authorList>
    </citation>
    <scope>NUCLEOTIDE SEQUENCE</scope>
    <source>
        <strain evidence="4">GSE-TBD4-15B</strain>
    </source>
</reference>
<name>A0A951P8R3_9CYAN</name>
<keyword evidence="3" id="KW-0862">Zinc</keyword>
<dbReference type="SUPFAM" id="SSF51120">
    <property type="entry name" value="beta-Roll"/>
    <property type="match status" value="1"/>
</dbReference>
<dbReference type="PANTHER" id="PTHR11596:SF5">
    <property type="entry name" value="ALKALINE PHOSPHATASE"/>
    <property type="match status" value="1"/>
</dbReference>
<dbReference type="Pfam" id="PF00353">
    <property type="entry name" value="HemolysinCabind"/>
    <property type="match status" value="4"/>
</dbReference>
<evidence type="ECO:0000256" key="2">
    <source>
        <dbReference type="PIRSR" id="PIRSR601952-1"/>
    </source>
</evidence>
<evidence type="ECO:0000313" key="5">
    <source>
        <dbReference type="Proteomes" id="UP000707356"/>
    </source>
</evidence>
<dbReference type="EMBL" id="JAHHHV010000018">
    <property type="protein sequence ID" value="MBW4464688.1"/>
    <property type="molecule type" value="Genomic_DNA"/>
</dbReference>
<feature type="binding site" evidence="3">
    <location>
        <position position="465"/>
    </location>
    <ligand>
        <name>Zn(2+)</name>
        <dbReference type="ChEBI" id="CHEBI:29105"/>
        <label>2</label>
    </ligand>
</feature>
<dbReference type="GO" id="GO:0004035">
    <property type="term" value="F:alkaline phosphatase activity"/>
    <property type="evidence" value="ECO:0007669"/>
    <property type="project" value="UniProtKB-EC"/>
</dbReference>
<feature type="binding site" evidence="3">
    <location>
        <position position="213"/>
    </location>
    <ligand>
        <name>Mg(2+)</name>
        <dbReference type="ChEBI" id="CHEBI:18420"/>
    </ligand>
</feature>
<proteinExistence type="predicted"/>
<dbReference type="InterPro" id="IPR001343">
    <property type="entry name" value="Hemolysn_Ca-bd"/>
</dbReference>
<dbReference type="GO" id="GO:0005509">
    <property type="term" value="F:calcium ion binding"/>
    <property type="evidence" value="ECO:0007669"/>
    <property type="project" value="InterPro"/>
</dbReference>
<keyword evidence="3" id="KW-0479">Metal-binding</keyword>
<dbReference type="AlphaFoldDB" id="A0A951P8R3"/>
<evidence type="ECO:0000313" key="4">
    <source>
        <dbReference type="EMBL" id="MBW4464688.1"/>
    </source>
</evidence>
<feature type="binding site" evidence="3">
    <location>
        <position position="415"/>
    </location>
    <ligand>
        <name>Mg(2+)</name>
        <dbReference type="ChEBI" id="CHEBI:18420"/>
    </ligand>
</feature>
<feature type="active site" description="Phosphoserine intermediate" evidence="2">
    <location>
        <position position="162"/>
    </location>
</feature>
<dbReference type="PANTHER" id="PTHR11596">
    <property type="entry name" value="ALKALINE PHOSPHATASE"/>
    <property type="match status" value="1"/>
</dbReference>
<evidence type="ECO:0000256" key="3">
    <source>
        <dbReference type="PIRSR" id="PIRSR601952-2"/>
    </source>
</evidence>
<dbReference type="Pfam" id="PF00245">
    <property type="entry name" value="Alk_phosphatase"/>
    <property type="match status" value="2"/>
</dbReference>
<sequence>MTEAKNVILMIGDGMGWEMARAAAIYKQIQEGNTGSSLSDFYTSGTGTGLSFQSLSGYTLATTYGTTIAGTNGVYSTGNSALSTTDSATAGSTLLPGFEFNPAFNPGSTASGGATVESGAVGNLVGYDVERGGLLPWDPAYYGGVASSGFDKEYIKASYPDSANTATTLYTGVKSYNNAVGVDIYEQPLESILVTAGLAGKSTGLVTSVPIDHATPGAAAATVNRRGKYDTPFPDLDNILQQELRIYQPTVLLGGGNPVSIPADPLPEGVEPPRDYTYVSEETYEYLQANPTENRYGYTFLERGENAADTLAATAAGLDPNSGDRLVGLYGARGQNGNLPVSSADGDYSTTGLNMFSVFSSQGEDQDFLRPLDPGETDAEFIARERNENPTLQNLTTAALDVLGKDEDGFWLLVEGGDIDWSAHDNSIDNLIGTMLDFDKAVKSTIDWIQANGGWEKNQLIVTADHDHYLTLNDDLPELLRTEGAEALTAIDDPALAGNFWGSDSDVKYGWGNHSNRPVPVYYQGAGTEALDSYIGQGFDSYGFPISGYAAGVDQSQIYRTMLEAITGSSENPTQSGVVNAEPGDSVIYTGAEDDVISANSGNNQIFANQGNNIVYAEDGDDFAYAGTGDDRFFLNGGANSIFAGAGDDYIRAGDGDNYVYAGAGNDDIVLGNGDNYVDAGTGDDTVFTGTGDDIIVSGAGNDTIHANSGDNVIGVGLGDDFVYVWGEGQNEFILDAGEGSATIYGFGSDDVISLGSGFAADDVLTATISGNDTLISKGEDLLATLTWTQLTSVPLS</sequence>
<evidence type="ECO:0000256" key="1">
    <source>
        <dbReference type="ARBA" id="ARBA00022553"/>
    </source>
</evidence>
<reference evidence="4" key="2">
    <citation type="journal article" date="2022" name="Microbiol. Resour. Announc.">
        <title>Metagenome Sequencing to Explore Phylogenomics of Terrestrial Cyanobacteria.</title>
        <authorList>
            <person name="Ward R.D."/>
            <person name="Stajich J.E."/>
            <person name="Johansen J.R."/>
            <person name="Huntemann M."/>
            <person name="Clum A."/>
            <person name="Foster B."/>
            <person name="Foster B."/>
            <person name="Roux S."/>
            <person name="Palaniappan K."/>
            <person name="Varghese N."/>
            <person name="Mukherjee S."/>
            <person name="Reddy T.B.K."/>
            <person name="Daum C."/>
            <person name="Copeland A."/>
            <person name="Chen I.A."/>
            <person name="Ivanova N.N."/>
            <person name="Kyrpides N.C."/>
            <person name="Shapiro N."/>
            <person name="Eloe-Fadrosh E.A."/>
            <person name="Pietrasiak N."/>
        </authorList>
    </citation>
    <scope>NUCLEOTIDE SEQUENCE</scope>
    <source>
        <strain evidence="4">GSE-TBD4-15B</strain>
    </source>
</reference>
<feature type="binding site" evidence="3">
    <location>
        <position position="466"/>
    </location>
    <ligand>
        <name>Zn(2+)</name>
        <dbReference type="ChEBI" id="CHEBI:29105"/>
        <label>2</label>
    </ligand>
</feature>
<gene>
    <name evidence="4" type="ORF">KME07_04515</name>
</gene>
<dbReference type="Gene3D" id="3.40.720.10">
    <property type="entry name" value="Alkaline Phosphatase, subunit A"/>
    <property type="match status" value="2"/>
</dbReference>
<feature type="binding site" evidence="3">
    <location>
        <position position="420"/>
    </location>
    <ligand>
        <name>Zn(2+)</name>
        <dbReference type="ChEBI" id="CHEBI:29105"/>
        <label>2</label>
    </ligand>
</feature>
<dbReference type="Proteomes" id="UP000707356">
    <property type="component" value="Unassembled WGS sequence"/>
</dbReference>
<dbReference type="SMART" id="SM00098">
    <property type="entry name" value="alkPPc"/>
    <property type="match status" value="1"/>
</dbReference>
<feature type="binding site" evidence="3">
    <location>
        <position position="215"/>
    </location>
    <ligand>
        <name>Mg(2+)</name>
        <dbReference type="ChEBI" id="CHEBI:18420"/>
    </ligand>
</feature>
<feature type="binding site" evidence="3">
    <location>
        <position position="424"/>
    </location>
    <ligand>
        <name>Zn(2+)</name>
        <dbReference type="ChEBI" id="CHEBI:29105"/>
        <label>2</label>
    </ligand>
</feature>
<keyword evidence="3" id="KW-0460">Magnesium</keyword>
<dbReference type="InterPro" id="IPR001952">
    <property type="entry name" value="Alkaline_phosphatase"/>
</dbReference>
<comment type="caution">
    <text evidence="4">The sequence shown here is derived from an EMBL/GenBank/DDBJ whole genome shotgun (WGS) entry which is preliminary data.</text>
</comment>
<keyword evidence="1" id="KW-0597">Phosphoprotein</keyword>
<comment type="cofactor">
    <cofactor evidence="3">
        <name>Zn(2+)</name>
        <dbReference type="ChEBI" id="CHEBI:29105"/>
    </cofactor>
    <text evidence="3">Binds 2 Zn(2+) ions.</text>
</comment>
<organism evidence="4 5">
    <name type="scientific">Pegethrix bostrychoides GSE-TBD4-15B</name>
    <dbReference type="NCBI Taxonomy" id="2839662"/>
    <lineage>
        <taxon>Bacteria</taxon>
        <taxon>Bacillati</taxon>
        <taxon>Cyanobacteriota</taxon>
        <taxon>Cyanophyceae</taxon>
        <taxon>Oculatellales</taxon>
        <taxon>Oculatellaceae</taxon>
        <taxon>Pegethrix</taxon>
    </lineage>
</organism>
<dbReference type="EC" id="3.1.3.1" evidence="4"/>
<dbReference type="SUPFAM" id="SSF53649">
    <property type="entry name" value="Alkaline phosphatase-like"/>
    <property type="match status" value="1"/>
</dbReference>
<dbReference type="InterPro" id="IPR011049">
    <property type="entry name" value="Serralysin-like_metalloprot_C"/>
</dbReference>
<comment type="cofactor">
    <cofactor evidence="3">
        <name>Mg(2+)</name>
        <dbReference type="ChEBI" id="CHEBI:18420"/>
    </cofactor>
    <text evidence="3">Binds 1 Mg(2+) ion.</text>
</comment>